<feature type="transmembrane region" description="Helical" evidence="2">
    <location>
        <begin position="7"/>
        <end position="25"/>
    </location>
</feature>
<keyword evidence="2" id="KW-0472">Membrane</keyword>
<dbReference type="Pfam" id="PF17957">
    <property type="entry name" value="Big_7"/>
    <property type="match status" value="1"/>
</dbReference>
<name>A0A2M7TYI4_9BACT</name>
<keyword evidence="2" id="KW-0812">Transmembrane</keyword>
<accession>A0A2M7TYI4</accession>
<evidence type="ECO:0000313" key="4">
    <source>
        <dbReference type="Proteomes" id="UP000228503"/>
    </source>
</evidence>
<reference evidence="4" key="1">
    <citation type="submission" date="2017-09" db="EMBL/GenBank/DDBJ databases">
        <title>Depth-based differentiation of microbial function through sediment-hosted aquifers and enrichment of novel symbionts in the deep terrestrial subsurface.</title>
        <authorList>
            <person name="Probst A.J."/>
            <person name="Ladd B."/>
            <person name="Jarett J.K."/>
            <person name="Geller-Mcgrath D.E."/>
            <person name="Sieber C.M.K."/>
            <person name="Emerson J.B."/>
            <person name="Anantharaman K."/>
            <person name="Thomas B.C."/>
            <person name="Malmstrom R."/>
            <person name="Stieglmeier M."/>
            <person name="Klingl A."/>
            <person name="Woyke T."/>
            <person name="Ryan C.M."/>
            <person name="Banfield J.F."/>
        </authorList>
    </citation>
    <scope>NUCLEOTIDE SEQUENCE [LARGE SCALE GENOMIC DNA]</scope>
</reference>
<evidence type="ECO:0000256" key="2">
    <source>
        <dbReference type="SAM" id="Phobius"/>
    </source>
</evidence>
<dbReference type="EMBL" id="PFOB01000047">
    <property type="protein sequence ID" value="PIZ62682.1"/>
    <property type="molecule type" value="Genomic_DNA"/>
</dbReference>
<gene>
    <name evidence="3" type="ORF">COY16_03640</name>
</gene>
<evidence type="ECO:0000313" key="3">
    <source>
        <dbReference type="EMBL" id="PIZ62682.1"/>
    </source>
</evidence>
<dbReference type="Gene3D" id="2.60.40.10">
    <property type="entry name" value="Immunoglobulins"/>
    <property type="match status" value="1"/>
</dbReference>
<sequence length="181" mass="19726">MKKRHNALIVVPIVMVGIGVFIFFIKPDFSSGSNKEPTTMTDVSPTQSLSPTKKVDQTPTPEPTKQKKGLLQKIYSPTPAKDTTAPKAYILEPEDNAVVTLGTDVKIVANVTDDVQIDRVEFYAGSGDYQHIGTVKQAPFEVIWNVDSRFDGSINIPVYIKAFDSSGNRADSSIAVVAKKP</sequence>
<dbReference type="AlphaFoldDB" id="A0A2M7TYI4"/>
<dbReference type="Proteomes" id="UP000228503">
    <property type="component" value="Unassembled WGS sequence"/>
</dbReference>
<feature type="region of interest" description="Disordered" evidence="1">
    <location>
        <begin position="32"/>
        <end position="69"/>
    </location>
</feature>
<protein>
    <submittedName>
        <fullName evidence="3">Uncharacterized protein</fullName>
    </submittedName>
</protein>
<evidence type="ECO:0000256" key="1">
    <source>
        <dbReference type="SAM" id="MobiDB-lite"/>
    </source>
</evidence>
<feature type="compositionally biased region" description="Polar residues" evidence="1">
    <location>
        <begin position="32"/>
        <end position="51"/>
    </location>
</feature>
<dbReference type="InterPro" id="IPR013783">
    <property type="entry name" value="Ig-like_fold"/>
</dbReference>
<keyword evidence="2" id="KW-1133">Transmembrane helix</keyword>
<proteinExistence type="predicted"/>
<organism evidence="3 4">
    <name type="scientific">Candidatus Roizmanbacteria bacterium CG_4_10_14_0_2_um_filter_39_13</name>
    <dbReference type="NCBI Taxonomy" id="1974825"/>
    <lineage>
        <taxon>Bacteria</taxon>
        <taxon>Candidatus Roizmaniibacteriota</taxon>
    </lineage>
</organism>
<comment type="caution">
    <text evidence="3">The sequence shown here is derived from an EMBL/GenBank/DDBJ whole genome shotgun (WGS) entry which is preliminary data.</text>
</comment>